<dbReference type="GO" id="GO:0005975">
    <property type="term" value="P:carbohydrate metabolic process"/>
    <property type="evidence" value="ECO:0007669"/>
    <property type="project" value="InterPro"/>
</dbReference>
<dbReference type="GO" id="GO:0012505">
    <property type="term" value="C:endomembrane system"/>
    <property type="evidence" value="ECO:0007669"/>
    <property type="project" value="TreeGrafter"/>
</dbReference>
<evidence type="ECO:0000313" key="11">
    <source>
        <dbReference type="Proteomes" id="UP001283361"/>
    </source>
</evidence>
<evidence type="ECO:0000256" key="1">
    <source>
        <dbReference type="ARBA" id="ARBA00004371"/>
    </source>
</evidence>
<dbReference type="Proteomes" id="UP001283361">
    <property type="component" value="Unassembled WGS sequence"/>
</dbReference>
<proteinExistence type="inferred from homology"/>
<evidence type="ECO:0000256" key="5">
    <source>
        <dbReference type="ARBA" id="ARBA00022729"/>
    </source>
</evidence>
<organism evidence="10 11">
    <name type="scientific">Elysia crispata</name>
    <name type="common">lettuce slug</name>
    <dbReference type="NCBI Taxonomy" id="231223"/>
    <lineage>
        <taxon>Eukaryota</taxon>
        <taxon>Metazoa</taxon>
        <taxon>Spiralia</taxon>
        <taxon>Lophotrochozoa</taxon>
        <taxon>Mollusca</taxon>
        <taxon>Gastropoda</taxon>
        <taxon>Heterobranchia</taxon>
        <taxon>Euthyneura</taxon>
        <taxon>Panpulmonata</taxon>
        <taxon>Sacoglossa</taxon>
        <taxon>Placobranchoidea</taxon>
        <taxon>Plakobranchidae</taxon>
        <taxon>Elysia</taxon>
    </lineage>
</organism>
<protein>
    <recommendedName>
        <fullName evidence="7">Chitinase domain-containing protein 1</fullName>
    </recommendedName>
</protein>
<dbReference type="AlphaFoldDB" id="A0AAE0ZWH0"/>
<dbReference type="Gene3D" id="3.10.50.10">
    <property type="match status" value="1"/>
</dbReference>
<dbReference type="CDD" id="cd02876">
    <property type="entry name" value="GH18_SI-CLP"/>
    <property type="match status" value="1"/>
</dbReference>
<keyword evidence="6" id="KW-0458">Lysosome</keyword>
<dbReference type="FunFam" id="3.10.50.10:FF:000002">
    <property type="entry name" value="Chitinase domain-containing protein 1"/>
    <property type="match status" value="1"/>
</dbReference>
<evidence type="ECO:0000313" key="10">
    <source>
        <dbReference type="EMBL" id="KAK3775932.1"/>
    </source>
</evidence>
<dbReference type="InterPro" id="IPR017853">
    <property type="entry name" value="GH"/>
</dbReference>
<feature type="chain" id="PRO_5042204154" description="Chitinase domain-containing protein 1" evidence="8">
    <location>
        <begin position="22"/>
        <end position="389"/>
    </location>
</feature>
<comment type="similarity">
    <text evidence="3">Belongs to the glycosyl hydrolase 18 family.</text>
</comment>
<dbReference type="Pfam" id="PF00704">
    <property type="entry name" value="Glyco_hydro_18"/>
    <property type="match status" value="1"/>
</dbReference>
<dbReference type="PANTHER" id="PTHR46066">
    <property type="entry name" value="CHITINASE DOMAIN-CONTAINING PROTEIN 1 FAMILY MEMBER"/>
    <property type="match status" value="1"/>
</dbReference>
<comment type="caution">
    <text evidence="10">The sequence shown here is derived from an EMBL/GenBank/DDBJ whole genome shotgun (WGS) entry which is preliminary data.</text>
</comment>
<dbReference type="FunFam" id="3.20.20.80:FF:000028">
    <property type="entry name" value="Chitinase domain-containing protein 1"/>
    <property type="match status" value="1"/>
</dbReference>
<evidence type="ECO:0000256" key="6">
    <source>
        <dbReference type="ARBA" id="ARBA00023228"/>
    </source>
</evidence>
<name>A0AAE0ZWH0_9GAST</name>
<evidence type="ECO:0000256" key="7">
    <source>
        <dbReference type="ARBA" id="ARBA00040976"/>
    </source>
</evidence>
<feature type="domain" description="GH18" evidence="9">
    <location>
        <begin position="78"/>
        <end position="389"/>
    </location>
</feature>
<dbReference type="InterPro" id="IPR001223">
    <property type="entry name" value="Glyco_hydro18_cat"/>
</dbReference>
<dbReference type="Gene3D" id="3.20.20.80">
    <property type="entry name" value="Glycosidases"/>
    <property type="match status" value="1"/>
</dbReference>
<dbReference type="SMART" id="SM00636">
    <property type="entry name" value="Glyco_18"/>
    <property type="match status" value="1"/>
</dbReference>
<evidence type="ECO:0000256" key="3">
    <source>
        <dbReference type="ARBA" id="ARBA00009336"/>
    </source>
</evidence>
<dbReference type="PROSITE" id="PS51910">
    <property type="entry name" value="GH18_2"/>
    <property type="match status" value="1"/>
</dbReference>
<dbReference type="PANTHER" id="PTHR46066:SF2">
    <property type="entry name" value="CHITINASE DOMAIN-CONTAINING PROTEIN 1"/>
    <property type="match status" value="1"/>
</dbReference>
<dbReference type="GO" id="GO:0070492">
    <property type="term" value="F:oligosaccharide binding"/>
    <property type="evidence" value="ECO:0007669"/>
    <property type="project" value="TreeGrafter"/>
</dbReference>
<dbReference type="InterPro" id="IPR029070">
    <property type="entry name" value="Chitinase_insertion_sf"/>
</dbReference>
<reference evidence="10" key="1">
    <citation type="journal article" date="2023" name="G3 (Bethesda)">
        <title>A reference genome for the long-term kleptoplast-retaining sea slug Elysia crispata morphotype clarki.</title>
        <authorList>
            <person name="Eastman K.E."/>
            <person name="Pendleton A.L."/>
            <person name="Shaikh M.A."/>
            <person name="Suttiyut T."/>
            <person name="Ogas R."/>
            <person name="Tomko P."/>
            <person name="Gavelis G."/>
            <person name="Widhalm J.R."/>
            <person name="Wisecaver J.H."/>
        </authorList>
    </citation>
    <scope>NUCLEOTIDE SEQUENCE</scope>
    <source>
        <strain evidence="10">ECLA1</strain>
    </source>
</reference>
<dbReference type="Gene3D" id="1.10.8.360">
    <property type="entry name" value="3,6-anhydro-alpha-l-galactosidase"/>
    <property type="match status" value="1"/>
</dbReference>
<feature type="signal peptide" evidence="8">
    <location>
        <begin position="1"/>
        <end position="21"/>
    </location>
</feature>
<evidence type="ECO:0000259" key="9">
    <source>
        <dbReference type="PROSITE" id="PS51910"/>
    </source>
</evidence>
<dbReference type="GO" id="GO:0005764">
    <property type="term" value="C:lysosome"/>
    <property type="evidence" value="ECO:0007669"/>
    <property type="project" value="UniProtKB-SubCell"/>
</dbReference>
<dbReference type="SUPFAM" id="SSF51445">
    <property type="entry name" value="(Trans)glycosidases"/>
    <property type="match status" value="1"/>
</dbReference>
<sequence>MVPLLVRICFSILLITHLSHATLSKSDRGKKKKQNKMEFADKSVVARGLVSSTPKIKDIVKEHSLYFDRDSEVTNFEGETLAYITPWNNHGYDVAKLFGSKFKYVSPVWLQVKRNGRGYSIHGTHDIDKGWISDVLKGRKTRIVPRVLFDAWSYDDFTSTFNSEDNIEDCIDSILKILKTYKWSGAVIEIWSQLGGNMRKELVHFINHMGEMFHEANKELILVIPPPLYGRNIDGLIKREDVEAMEKNVDKFSLMTYDFSNPNRPGPNSPLPWVQDCILALAPEHTSPVRAKLLVGLNLYGLHFKTGGQGEHILGSQYIEILKKFKPTIRWDEKMAEHIVEYRDPQGQHQIYYPTLKSIQMRLELARSLGTGVSLWEVGQGLDYFYDLF</sequence>
<comment type="subcellular location">
    <subcellularLocation>
        <location evidence="1">Lysosome</location>
    </subcellularLocation>
    <subcellularLocation>
        <location evidence="2">Secreted</location>
    </subcellularLocation>
</comment>
<evidence type="ECO:0000256" key="8">
    <source>
        <dbReference type="SAM" id="SignalP"/>
    </source>
</evidence>
<dbReference type="GO" id="GO:0005576">
    <property type="term" value="C:extracellular region"/>
    <property type="evidence" value="ECO:0007669"/>
    <property type="project" value="UniProtKB-SubCell"/>
</dbReference>
<dbReference type="GO" id="GO:0008061">
    <property type="term" value="F:chitin binding"/>
    <property type="evidence" value="ECO:0007669"/>
    <property type="project" value="InterPro"/>
</dbReference>
<accession>A0AAE0ZWH0</accession>
<keyword evidence="11" id="KW-1185">Reference proteome</keyword>
<gene>
    <name evidence="10" type="ORF">RRG08_000344</name>
</gene>
<keyword evidence="5 8" id="KW-0732">Signal</keyword>
<dbReference type="InterPro" id="IPR011583">
    <property type="entry name" value="Chitinase_II/V-like_cat"/>
</dbReference>
<keyword evidence="4" id="KW-0964">Secreted</keyword>
<evidence type="ECO:0000256" key="2">
    <source>
        <dbReference type="ARBA" id="ARBA00004613"/>
    </source>
</evidence>
<evidence type="ECO:0000256" key="4">
    <source>
        <dbReference type="ARBA" id="ARBA00022525"/>
    </source>
</evidence>
<dbReference type="EMBL" id="JAWDGP010003256">
    <property type="protein sequence ID" value="KAK3775932.1"/>
    <property type="molecule type" value="Genomic_DNA"/>
</dbReference>